<sequence>MEFIRFIYMIKEDFELPDRLVTARFNTLCTRSAHRWYIKFRYAHGHQSWIWWKTQIINKWANNSWRFKVETAFDPANVNAEKDRDLPCFCQQKDILTALYPDMSEFMTHRKALRQCGGD</sequence>
<keyword evidence="2" id="KW-1185">Reference proteome</keyword>
<evidence type="ECO:0000313" key="2">
    <source>
        <dbReference type="Proteomes" id="UP000765509"/>
    </source>
</evidence>
<dbReference type="OrthoDB" id="2506710at2759"/>
<comment type="caution">
    <text evidence="1">The sequence shown here is derived from an EMBL/GenBank/DDBJ whole genome shotgun (WGS) entry which is preliminary data.</text>
</comment>
<evidence type="ECO:0000313" key="1">
    <source>
        <dbReference type="EMBL" id="MBW0515944.1"/>
    </source>
</evidence>
<gene>
    <name evidence="1" type="ORF">O181_055659</name>
</gene>
<dbReference type="AlphaFoldDB" id="A0A9Q3E720"/>
<accession>A0A9Q3E720</accession>
<dbReference type="EMBL" id="AVOT02024957">
    <property type="protein sequence ID" value="MBW0515944.1"/>
    <property type="molecule type" value="Genomic_DNA"/>
</dbReference>
<protein>
    <submittedName>
        <fullName evidence="1">Uncharacterized protein</fullName>
    </submittedName>
</protein>
<name>A0A9Q3E720_9BASI</name>
<dbReference type="Proteomes" id="UP000765509">
    <property type="component" value="Unassembled WGS sequence"/>
</dbReference>
<organism evidence="1 2">
    <name type="scientific">Austropuccinia psidii MF-1</name>
    <dbReference type="NCBI Taxonomy" id="1389203"/>
    <lineage>
        <taxon>Eukaryota</taxon>
        <taxon>Fungi</taxon>
        <taxon>Dikarya</taxon>
        <taxon>Basidiomycota</taxon>
        <taxon>Pucciniomycotina</taxon>
        <taxon>Pucciniomycetes</taxon>
        <taxon>Pucciniales</taxon>
        <taxon>Sphaerophragmiaceae</taxon>
        <taxon>Austropuccinia</taxon>
    </lineage>
</organism>
<reference evidence="1" key="1">
    <citation type="submission" date="2021-03" db="EMBL/GenBank/DDBJ databases">
        <title>Draft genome sequence of rust myrtle Austropuccinia psidii MF-1, a brazilian biotype.</title>
        <authorList>
            <person name="Quecine M.C."/>
            <person name="Pachon D.M.R."/>
            <person name="Bonatelli M.L."/>
            <person name="Correr F.H."/>
            <person name="Franceschini L.M."/>
            <person name="Leite T.F."/>
            <person name="Margarido G.R.A."/>
            <person name="Almeida C.A."/>
            <person name="Ferrarezi J.A."/>
            <person name="Labate C.A."/>
        </authorList>
    </citation>
    <scope>NUCLEOTIDE SEQUENCE</scope>
    <source>
        <strain evidence="1">MF-1</strain>
    </source>
</reference>
<proteinExistence type="predicted"/>